<evidence type="ECO:0000313" key="3">
    <source>
        <dbReference type="Proteomes" id="UP000231192"/>
    </source>
</evidence>
<evidence type="ECO:0000256" key="1">
    <source>
        <dbReference type="SAM" id="Phobius"/>
    </source>
</evidence>
<keyword evidence="1" id="KW-1133">Transmembrane helix</keyword>
<reference evidence="3" key="1">
    <citation type="submission" date="2017-09" db="EMBL/GenBank/DDBJ databases">
        <title>Depth-based differentiation of microbial function through sediment-hosted aquifers and enrichment of novel symbionts in the deep terrestrial subsurface.</title>
        <authorList>
            <person name="Probst A.J."/>
            <person name="Ladd B."/>
            <person name="Jarett J.K."/>
            <person name="Geller-Mcgrath D.E."/>
            <person name="Sieber C.M.K."/>
            <person name="Emerson J.B."/>
            <person name="Anantharaman K."/>
            <person name="Thomas B.C."/>
            <person name="Malmstrom R."/>
            <person name="Stieglmeier M."/>
            <person name="Klingl A."/>
            <person name="Woyke T."/>
            <person name="Ryan C.M."/>
            <person name="Banfield J.F."/>
        </authorList>
    </citation>
    <scope>NUCLEOTIDE SEQUENCE [LARGE SCALE GENOMIC DNA]</scope>
</reference>
<keyword evidence="1" id="KW-0812">Transmembrane</keyword>
<proteinExistence type="predicted"/>
<dbReference type="AlphaFoldDB" id="A0A2H0UCW2"/>
<name>A0A2H0UCW2_9BACT</name>
<organism evidence="2 3">
    <name type="scientific">Candidatus Kaiserbacteria bacterium CG10_big_fil_rev_8_21_14_0_10_51_14</name>
    <dbReference type="NCBI Taxonomy" id="1974610"/>
    <lineage>
        <taxon>Bacteria</taxon>
        <taxon>Candidatus Kaiseribacteriota</taxon>
    </lineage>
</organism>
<protein>
    <recommendedName>
        <fullName evidence="4">Type 4 fimbrial biogenesis protein PilX N-terminal domain-containing protein</fullName>
    </recommendedName>
</protein>
<dbReference type="Proteomes" id="UP000231192">
    <property type="component" value="Unassembled WGS sequence"/>
</dbReference>
<evidence type="ECO:0000313" key="2">
    <source>
        <dbReference type="EMBL" id="PIR84231.1"/>
    </source>
</evidence>
<evidence type="ECO:0008006" key="4">
    <source>
        <dbReference type="Google" id="ProtNLM"/>
    </source>
</evidence>
<keyword evidence="1" id="KW-0472">Membrane</keyword>
<accession>A0A2H0UCW2</accession>
<comment type="caution">
    <text evidence="2">The sequence shown here is derived from an EMBL/GenBank/DDBJ whole genome shotgun (WGS) entry which is preliminary data.</text>
</comment>
<sequence>MQNAESRKQKRNSEAFHCQLPTANCQLPRQRGVTIMMVVAFMGIFLLIMGTIMSYAFSQSKYGRALYDREQALNIAEAGLEYYRWFLAHNPNDLTNGTGQPGPYTYTVEDPEGGEVGSASLSIVGNTSCGVIQSIDITSVGKSNLDPGFPRTLFARYMRPSVATYSYLLNSNVWAGPDRNITGRYHSNGGIRMDGTNNSNVSSAVSTWSCTSSFGCSPTQTKNGVWGGGSGFALWNYPAASVDFNGIATSLASLKMYAQTGGGLYFASSTGAVNSRGYHLVLKSDGTMDVYRVTGTTGVYGSENGSSFVMEYNIIANQTLLGNYTIPSACSLIFVDDRVWIEGVVKNKVTVVAATPQDSGTAPDVLIPANITYATNDGSAGLTVMAERNILIPLNSPDVMEIHGIFSAHSGYYGRNYYTTSGTYDVPSSYNSYVMQTQLTTAGTIVSSGRTGTKWTCGGTFCSGYGTRIDSYDQLQATNPPPFTPASSPDYGFVLWREQ</sequence>
<dbReference type="EMBL" id="PFBK01000002">
    <property type="protein sequence ID" value="PIR84231.1"/>
    <property type="molecule type" value="Genomic_DNA"/>
</dbReference>
<feature type="transmembrane region" description="Helical" evidence="1">
    <location>
        <begin position="35"/>
        <end position="57"/>
    </location>
</feature>
<gene>
    <name evidence="2" type="ORF">COU18_00570</name>
</gene>